<dbReference type="SMART" id="SM00248">
    <property type="entry name" value="ANK"/>
    <property type="match status" value="11"/>
</dbReference>
<feature type="repeat" description="ANK" evidence="1">
    <location>
        <begin position="199"/>
        <end position="232"/>
    </location>
</feature>
<dbReference type="Gene3D" id="1.25.40.20">
    <property type="entry name" value="Ankyrin repeat-containing domain"/>
    <property type="match status" value="4"/>
</dbReference>
<comment type="caution">
    <text evidence="3">The sequence shown here is derived from an EMBL/GenBank/DDBJ whole genome shotgun (WGS) entry which is preliminary data.</text>
</comment>
<evidence type="ECO:0000313" key="4">
    <source>
        <dbReference type="Proteomes" id="UP001627154"/>
    </source>
</evidence>
<feature type="region of interest" description="Disordered" evidence="2">
    <location>
        <begin position="1"/>
        <end position="25"/>
    </location>
</feature>
<keyword evidence="4" id="KW-1185">Reference proteome</keyword>
<feature type="compositionally biased region" description="Basic and acidic residues" evidence="2">
    <location>
        <begin position="1"/>
        <end position="20"/>
    </location>
</feature>
<evidence type="ECO:0000256" key="1">
    <source>
        <dbReference type="PROSITE-ProRule" id="PRU00023"/>
    </source>
</evidence>
<evidence type="ECO:0000256" key="2">
    <source>
        <dbReference type="SAM" id="MobiDB-lite"/>
    </source>
</evidence>
<dbReference type="Proteomes" id="UP001627154">
    <property type="component" value="Unassembled WGS sequence"/>
</dbReference>
<protein>
    <submittedName>
        <fullName evidence="3">Uncharacterized protein</fullName>
    </submittedName>
</protein>
<dbReference type="InterPro" id="IPR036770">
    <property type="entry name" value="Ankyrin_rpt-contain_sf"/>
</dbReference>
<dbReference type="AlphaFoldDB" id="A0ABD2VXJ0"/>
<dbReference type="PROSITE" id="PS50088">
    <property type="entry name" value="ANK_REPEAT"/>
    <property type="match status" value="5"/>
</dbReference>
<dbReference type="PANTHER" id="PTHR24118">
    <property type="entry name" value="POTE ANKYRIN DOMAIN"/>
    <property type="match status" value="1"/>
</dbReference>
<evidence type="ECO:0000313" key="3">
    <source>
        <dbReference type="EMBL" id="KAL3385283.1"/>
    </source>
</evidence>
<feature type="repeat" description="ANK" evidence="1">
    <location>
        <begin position="348"/>
        <end position="380"/>
    </location>
</feature>
<proteinExistence type="predicted"/>
<dbReference type="InterPro" id="IPR002110">
    <property type="entry name" value="Ankyrin_rpt"/>
</dbReference>
<dbReference type="PROSITE" id="PS50297">
    <property type="entry name" value="ANK_REP_REGION"/>
    <property type="match status" value="4"/>
</dbReference>
<feature type="repeat" description="ANK" evidence="1">
    <location>
        <begin position="274"/>
        <end position="307"/>
    </location>
</feature>
<gene>
    <name evidence="3" type="ORF">TKK_019063</name>
</gene>
<name>A0ABD2VXJ0_9HYME</name>
<organism evidence="3 4">
    <name type="scientific">Trichogramma kaykai</name>
    <dbReference type="NCBI Taxonomy" id="54128"/>
    <lineage>
        <taxon>Eukaryota</taxon>
        <taxon>Metazoa</taxon>
        <taxon>Ecdysozoa</taxon>
        <taxon>Arthropoda</taxon>
        <taxon>Hexapoda</taxon>
        <taxon>Insecta</taxon>
        <taxon>Pterygota</taxon>
        <taxon>Neoptera</taxon>
        <taxon>Endopterygota</taxon>
        <taxon>Hymenoptera</taxon>
        <taxon>Apocrita</taxon>
        <taxon>Proctotrupomorpha</taxon>
        <taxon>Chalcidoidea</taxon>
        <taxon>Trichogrammatidae</taxon>
        <taxon>Trichogramma</taxon>
    </lineage>
</organism>
<feature type="repeat" description="ANK" evidence="1">
    <location>
        <begin position="421"/>
        <end position="453"/>
    </location>
</feature>
<reference evidence="3 4" key="1">
    <citation type="journal article" date="2024" name="bioRxiv">
        <title>A reference genome for Trichogramma kaykai: A tiny desert-dwelling parasitoid wasp with competing sex-ratio distorters.</title>
        <authorList>
            <person name="Culotta J."/>
            <person name="Lindsey A.R."/>
        </authorList>
    </citation>
    <scope>NUCLEOTIDE SEQUENCE [LARGE SCALE GENOMIC DNA]</scope>
    <source>
        <strain evidence="3 4">KSX58</strain>
    </source>
</reference>
<dbReference type="SUPFAM" id="SSF48403">
    <property type="entry name" value="Ankyrin repeat"/>
    <property type="match status" value="1"/>
</dbReference>
<dbReference type="Pfam" id="PF00023">
    <property type="entry name" value="Ank"/>
    <property type="match status" value="1"/>
</dbReference>
<sequence>MSTPADEKSAESLHGRDGYKNQDSSENIVHHDVVTKIEKLKKLREKVNWEIEEERYEFLPQLYELINDWKAQLPDLQDIFQKKEMDWLIAEGATNNFLMDGRDILVDFVIKTGYKDEPDLDEDGKPLLRCPTALHQVIARGGSCELVVKLFQIYHRFDVNYTSESGLSHFHVACAFGFDDVVQKFLELGQNPNCLAEKSVESPLYLAVAKSGSRCLTELLLRHGAEPNFANEQGRTPLHVICMRDDDNGELTNTLLGICDERNQPVEVDARDRSGHTPLHYALCNGCNKKVIELLLRNGANPNLADGEGLTGLHLLCMHENDNDLATFFFKINDELNQRVLVNVQDSLGHTPLHVAVFRDHGNLIDILLKRGANPYLSDAEGFTPLHTICNKDEDDGIIERFFEAMNKMQQTVQIDARDKFGNTPLHLALRCGNIVATESLLRRGADSTLVNEEGSTPLHIICTTDHHDSLVRIFFEIIYEKNQKVQIDARDNKGRTPLQLAVANFLPHAVDILLKLGADLSSFVFPTVSYFGKRFDKVSDDSFKYQLRRALGVLVVVERLEKRGYELDLSDALKIMKFFAKHEFYKKSQSIEKFWYRNKRFLRQAMQLNISQYLSFYDMTYVKPKDLKKLLTNLNYFDWGSSLAHPWCYSKSFKEAFAVYLWKKLSRRFFQNWALDHFLELTRCRLPVECSDMVLEHLENEDLWRICLAATGKNS</sequence>
<keyword evidence="1" id="KW-0040">ANK repeat</keyword>
<dbReference type="PANTHER" id="PTHR24118:SF99">
    <property type="entry name" value="POTE ANKYRIN DOMAIN FAMILY MEMBER 3C-RELATED"/>
    <property type="match status" value="1"/>
</dbReference>
<accession>A0ABD2VXJ0</accession>
<dbReference type="EMBL" id="JBJJXI010000158">
    <property type="protein sequence ID" value="KAL3385283.1"/>
    <property type="molecule type" value="Genomic_DNA"/>
</dbReference>
<dbReference type="Pfam" id="PF12796">
    <property type="entry name" value="Ank_2"/>
    <property type="match status" value="2"/>
</dbReference>
<feature type="repeat" description="ANK" evidence="1">
    <location>
        <begin position="494"/>
        <end position="522"/>
    </location>
</feature>